<dbReference type="EMBL" id="JANTEZ010000002">
    <property type="protein sequence ID" value="MCS5714182.1"/>
    <property type="molecule type" value="Genomic_DNA"/>
</dbReference>
<comment type="caution">
    <text evidence="1">The sequence shown here is derived from an EMBL/GenBank/DDBJ whole genome shotgun (WGS) entry which is preliminary data.</text>
</comment>
<organism evidence="1 2">
    <name type="scientific">Herbiconiux gentiana</name>
    <dbReference type="NCBI Taxonomy" id="2970912"/>
    <lineage>
        <taxon>Bacteria</taxon>
        <taxon>Bacillati</taxon>
        <taxon>Actinomycetota</taxon>
        <taxon>Actinomycetes</taxon>
        <taxon>Micrococcales</taxon>
        <taxon>Microbacteriaceae</taxon>
        <taxon>Herbiconiux</taxon>
    </lineage>
</organism>
<gene>
    <name evidence="1" type="ORF">NVV95_06405</name>
</gene>
<dbReference type="InterPro" id="IPR038084">
    <property type="entry name" value="PduO/GlcC-like_sf"/>
</dbReference>
<accession>A0ABT2GEW7</accession>
<sequence length="145" mass="14124">MDMAVISPIILPLKLARLLTDEAMKTVRESGIPACIAVVDGGGHLVLVTRMDGAVVGAIDSSIAKARTAVYFGASTSDLSGGVSPGGPMATIETASSTKLAFVAGGVPILDPEGVVIGGIGAGGGSPGQDHAAVSAAARMAGGVR</sequence>
<proteinExistence type="predicted"/>
<dbReference type="InterPro" id="IPR052517">
    <property type="entry name" value="GlcG_carb_metab_protein"/>
</dbReference>
<dbReference type="PANTHER" id="PTHR34309:SF10">
    <property type="entry name" value="SLR1406 PROTEIN"/>
    <property type="match status" value="1"/>
</dbReference>
<keyword evidence="2" id="KW-1185">Reference proteome</keyword>
<dbReference type="Proteomes" id="UP001165580">
    <property type="component" value="Unassembled WGS sequence"/>
</dbReference>
<dbReference type="Pfam" id="PF03928">
    <property type="entry name" value="HbpS-like"/>
    <property type="match status" value="1"/>
</dbReference>
<dbReference type="Gene3D" id="3.30.450.150">
    <property type="entry name" value="Haem-degrading domain"/>
    <property type="match status" value="1"/>
</dbReference>
<evidence type="ECO:0000313" key="2">
    <source>
        <dbReference type="Proteomes" id="UP001165580"/>
    </source>
</evidence>
<dbReference type="RefSeq" id="WP_259485710.1">
    <property type="nucleotide sequence ID" value="NZ_JANTEZ010000002.1"/>
</dbReference>
<dbReference type="SUPFAM" id="SSF143744">
    <property type="entry name" value="GlcG-like"/>
    <property type="match status" value="1"/>
</dbReference>
<reference evidence="1" key="1">
    <citation type="submission" date="2022-08" db="EMBL/GenBank/DDBJ databases">
        <authorList>
            <person name="Deng Y."/>
            <person name="Han X.-F."/>
            <person name="Zhang Y.-Q."/>
        </authorList>
    </citation>
    <scope>NUCLEOTIDE SEQUENCE</scope>
    <source>
        <strain evidence="1">CPCC 205716</strain>
    </source>
</reference>
<dbReference type="InterPro" id="IPR005624">
    <property type="entry name" value="PduO/GlcC-like"/>
</dbReference>
<protein>
    <submittedName>
        <fullName evidence="1">Heme-binding protein</fullName>
    </submittedName>
</protein>
<evidence type="ECO:0000313" key="1">
    <source>
        <dbReference type="EMBL" id="MCS5714182.1"/>
    </source>
</evidence>
<dbReference type="PANTHER" id="PTHR34309">
    <property type="entry name" value="SLR1406 PROTEIN"/>
    <property type="match status" value="1"/>
</dbReference>
<name>A0ABT2GEW7_9MICO</name>